<organism evidence="3 4">
    <name type="scientific">Leptolyngbya boryana NIES-2135</name>
    <dbReference type="NCBI Taxonomy" id="1973484"/>
    <lineage>
        <taxon>Bacteria</taxon>
        <taxon>Bacillati</taxon>
        <taxon>Cyanobacteriota</taxon>
        <taxon>Cyanophyceae</taxon>
        <taxon>Leptolyngbyales</taxon>
        <taxon>Leptolyngbyaceae</taxon>
        <taxon>Leptolyngbya group</taxon>
        <taxon>Leptolyngbya</taxon>
    </lineage>
</organism>
<gene>
    <name evidence="3" type="ORF">NIES2135_56940</name>
</gene>
<evidence type="ECO:0000259" key="2">
    <source>
        <dbReference type="Pfam" id="PF08239"/>
    </source>
</evidence>
<dbReference type="InterPro" id="IPR003646">
    <property type="entry name" value="SH3-like_bac-type"/>
</dbReference>
<sequence>MKLNLWQHSVSALTIAGLTAPFIMPAAQAQLVGQVRCAKQSTAIFAERSAASPVVRAVPENQRMTIAENTAENGFLAVSAPSKGFVQTVTLRLCPGGNPNPNPNPNPSPSTCRRVTQTQGLIVRQGPDVSTAVVGSVAFNSQVNVSTTPTTSKTDASGRVWVQIAKPVSGWVSNGFVNVPGSNLLNCQ</sequence>
<reference evidence="3 4" key="1">
    <citation type="submission" date="2017-06" db="EMBL/GenBank/DDBJ databases">
        <title>Genome sequencing of cyanobaciteial culture collection at National Institute for Environmental Studies (NIES).</title>
        <authorList>
            <person name="Hirose Y."/>
            <person name="Shimura Y."/>
            <person name="Fujisawa T."/>
            <person name="Nakamura Y."/>
            <person name="Kawachi M."/>
        </authorList>
    </citation>
    <scope>NUCLEOTIDE SEQUENCE [LARGE SCALE GENOMIC DNA]</scope>
    <source>
        <strain evidence="3 4">NIES-2135</strain>
    </source>
</reference>
<protein>
    <recommendedName>
        <fullName evidence="2">SH3b domain-containing protein</fullName>
    </recommendedName>
</protein>
<dbReference type="Proteomes" id="UP000217895">
    <property type="component" value="Chromosome"/>
</dbReference>
<dbReference type="EMBL" id="AP018203">
    <property type="protein sequence ID" value="BAY58820.1"/>
    <property type="molecule type" value="Genomic_DNA"/>
</dbReference>
<feature type="chain" id="PRO_5011109882" description="SH3b domain-containing protein" evidence="1">
    <location>
        <begin position="30"/>
        <end position="188"/>
    </location>
</feature>
<accession>A0A1Z4JQ33</accession>
<dbReference type="Gene3D" id="2.30.30.40">
    <property type="entry name" value="SH3 Domains"/>
    <property type="match status" value="1"/>
</dbReference>
<dbReference type="AlphaFoldDB" id="A0A1Z4JQ33"/>
<proteinExistence type="predicted"/>
<feature type="domain" description="SH3b" evidence="2">
    <location>
        <begin position="120"/>
        <end position="177"/>
    </location>
</feature>
<keyword evidence="4" id="KW-1185">Reference proteome</keyword>
<evidence type="ECO:0000256" key="1">
    <source>
        <dbReference type="SAM" id="SignalP"/>
    </source>
</evidence>
<name>A0A1Z4JQ33_LEPBY</name>
<keyword evidence="1" id="KW-0732">Signal</keyword>
<evidence type="ECO:0000313" key="4">
    <source>
        <dbReference type="Proteomes" id="UP000217895"/>
    </source>
</evidence>
<feature type="signal peptide" evidence="1">
    <location>
        <begin position="1"/>
        <end position="29"/>
    </location>
</feature>
<evidence type="ECO:0000313" key="3">
    <source>
        <dbReference type="EMBL" id="BAY58820.1"/>
    </source>
</evidence>
<dbReference type="Pfam" id="PF08239">
    <property type="entry name" value="SH3_3"/>
    <property type="match status" value="1"/>
</dbReference>